<evidence type="ECO:0000313" key="10">
    <source>
        <dbReference type="Proteomes" id="UP000237752"/>
    </source>
</evidence>
<dbReference type="Gene3D" id="1.10.1740.10">
    <property type="match status" value="1"/>
</dbReference>
<gene>
    <name evidence="9" type="ORF">CLV47_101187</name>
</gene>
<dbReference type="GO" id="GO:0016987">
    <property type="term" value="F:sigma factor activity"/>
    <property type="evidence" value="ECO:0007669"/>
    <property type="project" value="UniProtKB-KW"/>
</dbReference>
<dbReference type="Gene3D" id="1.10.10.10">
    <property type="entry name" value="Winged helix-like DNA-binding domain superfamily/Winged helix DNA-binding domain"/>
    <property type="match status" value="1"/>
</dbReference>
<evidence type="ECO:0000256" key="3">
    <source>
        <dbReference type="ARBA" id="ARBA00023082"/>
    </source>
</evidence>
<reference evidence="9 10" key="1">
    <citation type="submission" date="2018-03" db="EMBL/GenBank/DDBJ databases">
        <title>Genomic Encyclopedia of Archaeal and Bacterial Type Strains, Phase II (KMG-II): from individual species to whole genera.</title>
        <authorList>
            <person name="Goeker M."/>
        </authorList>
    </citation>
    <scope>NUCLEOTIDE SEQUENCE [LARGE SCALE GENOMIC DNA]</scope>
    <source>
        <strain evidence="9 10">DSM 100065</strain>
    </source>
</reference>
<dbReference type="InterPro" id="IPR039425">
    <property type="entry name" value="RNA_pol_sigma-70-like"/>
</dbReference>
<dbReference type="Pfam" id="PF04542">
    <property type="entry name" value="Sigma70_r2"/>
    <property type="match status" value="1"/>
</dbReference>
<dbReference type="SUPFAM" id="SSF88659">
    <property type="entry name" value="Sigma3 and sigma4 domains of RNA polymerase sigma factors"/>
    <property type="match status" value="1"/>
</dbReference>
<dbReference type="PANTHER" id="PTHR43133:SF66">
    <property type="entry name" value="ECF RNA POLYMERASE SIGMA FACTOR SIGK"/>
    <property type="match status" value="1"/>
</dbReference>
<evidence type="ECO:0000259" key="7">
    <source>
        <dbReference type="Pfam" id="PF04542"/>
    </source>
</evidence>
<dbReference type="AlphaFoldDB" id="A0A2T1A622"/>
<proteinExistence type="inferred from homology"/>
<keyword evidence="5" id="KW-0804">Transcription</keyword>
<feature type="domain" description="RNA polymerase sigma-70 region 2" evidence="7">
    <location>
        <begin position="34"/>
        <end position="99"/>
    </location>
</feature>
<dbReference type="GO" id="GO:0006352">
    <property type="term" value="P:DNA-templated transcription initiation"/>
    <property type="evidence" value="ECO:0007669"/>
    <property type="project" value="InterPro"/>
</dbReference>
<evidence type="ECO:0000259" key="8">
    <source>
        <dbReference type="Pfam" id="PF04545"/>
    </source>
</evidence>
<comment type="similarity">
    <text evidence="1">Belongs to the sigma-70 factor family. ECF subfamily.</text>
</comment>
<dbReference type="CDD" id="cd06171">
    <property type="entry name" value="Sigma70_r4"/>
    <property type="match status" value="1"/>
</dbReference>
<dbReference type="Pfam" id="PF04545">
    <property type="entry name" value="Sigma70_r4"/>
    <property type="match status" value="1"/>
</dbReference>
<sequence>MRSVPADEAPLDEETLERLLAASATGDEQAFARLYDRTSARLYGLVLRVIRDSAQAAEVTQDIYVQVWRDSARFDPAAGNAMAWLLMIAHRRAVDRVRASEASRQRDDRYATRQTERSYDQVSEQAHANMEAQHVRKALDGLTDNQRDALQLAYFDGYTHREVAAMLEIPLGTAKTRIRDGLIRLRDAMGER</sequence>
<evidence type="ECO:0000256" key="2">
    <source>
        <dbReference type="ARBA" id="ARBA00023015"/>
    </source>
</evidence>
<feature type="region of interest" description="Disordered" evidence="6">
    <location>
        <begin position="98"/>
        <end position="118"/>
    </location>
</feature>
<evidence type="ECO:0000256" key="6">
    <source>
        <dbReference type="SAM" id="MobiDB-lite"/>
    </source>
</evidence>
<feature type="domain" description="RNA polymerase sigma-70 region 4" evidence="8">
    <location>
        <begin position="138"/>
        <end position="186"/>
    </location>
</feature>
<keyword evidence="2" id="KW-0805">Transcription regulation</keyword>
<keyword evidence="3" id="KW-0731">Sigma factor</keyword>
<keyword evidence="4" id="KW-0238">DNA-binding</keyword>
<dbReference type="InterPro" id="IPR007627">
    <property type="entry name" value="RNA_pol_sigma70_r2"/>
</dbReference>
<dbReference type="InterPro" id="IPR007630">
    <property type="entry name" value="RNA_pol_sigma70_r4"/>
</dbReference>
<dbReference type="RefSeq" id="WP_202862305.1">
    <property type="nucleotide sequence ID" value="NZ_PVUE01000001.1"/>
</dbReference>
<evidence type="ECO:0000256" key="5">
    <source>
        <dbReference type="ARBA" id="ARBA00023163"/>
    </source>
</evidence>
<evidence type="ECO:0000256" key="1">
    <source>
        <dbReference type="ARBA" id="ARBA00010641"/>
    </source>
</evidence>
<keyword evidence="10" id="KW-1185">Reference proteome</keyword>
<organism evidence="9 10">
    <name type="scientific">Antricoccus suffuscus</name>
    <dbReference type="NCBI Taxonomy" id="1629062"/>
    <lineage>
        <taxon>Bacteria</taxon>
        <taxon>Bacillati</taxon>
        <taxon>Actinomycetota</taxon>
        <taxon>Actinomycetes</taxon>
        <taxon>Geodermatophilales</taxon>
        <taxon>Antricoccaceae</taxon>
        <taxon>Antricoccus</taxon>
    </lineage>
</organism>
<protein>
    <submittedName>
        <fullName evidence="9">RNA polymerase ECF family sigma subunit</fullName>
    </submittedName>
</protein>
<evidence type="ECO:0000313" key="9">
    <source>
        <dbReference type="EMBL" id="PRZ44063.1"/>
    </source>
</evidence>
<comment type="caution">
    <text evidence="9">The sequence shown here is derived from an EMBL/GenBank/DDBJ whole genome shotgun (WGS) entry which is preliminary data.</text>
</comment>
<evidence type="ECO:0000256" key="4">
    <source>
        <dbReference type="ARBA" id="ARBA00023125"/>
    </source>
</evidence>
<dbReference type="InterPro" id="IPR014284">
    <property type="entry name" value="RNA_pol_sigma-70_dom"/>
</dbReference>
<accession>A0A2T1A622</accession>
<dbReference type="InterPro" id="IPR036388">
    <property type="entry name" value="WH-like_DNA-bd_sf"/>
</dbReference>
<dbReference type="InterPro" id="IPR013325">
    <property type="entry name" value="RNA_pol_sigma_r2"/>
</dbReference>
<dbReference type="GO" id="GO:0003677">
    <property type="term" value="F:DNA binding"/>
    <property type="evidence" value="ECO:0007669"/>
    <property type="project" value="UniProtKB-KW"/>
</dbReference>
<dbReference type="SUPFAM" id="SSF88946">
    <property type="entry name" value="Sigma2 domain of RNA polymerase sigma factors"/>
    <property type="match status" value="1"/>
</dbReference>
<name>A0A2T1A622_9ACTN</name>
<dbReference type="EMBL" id="PVUE01000001">
    <property type="protein sequence ID" value="PRZ44063.1"/>
    <property type="molecule type" value="Genomic_DNA"/>
</dbReference>
<dbReference type="InterPro" id="IPR013324">
    <property type="entry name" value="RNA_pol_sigma_r3/r4-like"/>
</dbReference>
<dbReference type="PANTHER" id="PTHR43133">
    <property type="entry name" value="RNA POLYMERASE ECF-TYPE SIGMA FACTO"/>
    <property type="match status" value="1"/>
</dbReference>
<dbReference type="NCBIfam" id="NF007228">
    <property type="entry name" value="PRK09646.1"/>
    <property type="match status" value="1"/>
</dbReference>
<dbReference type="Proteomes" id="UP000237752">
    <property type="component" value="Unassembled WGS sequence"/>
</dbReference>
<dbReference type="NCBIfam" id="TIGR02937">
    <property type="entry name" value="sigma70-ECF"/>
    <property type="match status" value="1"/>
</dbReference>